<evidence type="ECO:0000313" key="2">
    <source>
        <dbReference type="Proteomes" id="UP000027361"/>
    </source>
</evidence>
<dbReference type="AlphaFoldDB" id="A0A066V9P0"/>
<dbReference type="GeneID" id="25266970"/>
<dbReference type="RefSeq" id="XP_013240627.1">
    <property type="nucleotide sequence ID" value="XM_013385173.1"/>
</dbReference>
<organism evidence="1 2">
    <name type="scientific">Tilletiaria anomala (strain ATCC 24038 / CBS 436.72 / UBC 951)</name>
    <dbReference type="NCBI Taxonomy" id="1037660"/>
    <lineage>
        <taxon>Eukaryota</taxon>
        <taxon>Fungi</taxon>
        <taxon>Dikarya</taxon>
        <taxon>Basidiomycota</taxon>
        <taxon>Ustilaginomycotina</taxon>
        <taxon>Exobasidiomycetes</taxon>
        <taxon>Georgefischeriales</taxon>
        <taxon>Tilletiariaceae</taxon>
        <taxon>Tilletiaria</taxon>
    </lineage>
</organism>
<comment type="caution">
    <text evidence="1">The sequence shown here is derived from an EMBL/GenBank/DDBJ whole genome shotgun (WGS) entry which is preliminary data.</text>
</comment>
<gene>
    <name evidence="1" type="ORF">K437DRAFT_28738</name>
</gene>
<dbReference type="HOGENOM" id="CLU_1662023_0_0_1"/>
<evidence type="ECO:0000313" key="1">
    <source>
        <dbReference type="EMBL" id="KDN38196.1"/>
    </source>
</evidence>
<name>A0A066V9P0_TILAU</name>
<dbReference type="Proteomes" id="UP000027361">
    <property type="component" value="Unassembled WGS sequence"/>
</dbReference>
<dbReference type="EMBL" id="JMSN01000122">
    <property type="protein sequence ID" value="KDN38196.1"/>
    <property type="molecule type" value="Genomic_DNA"/>
</dbReference>
<reference evidence="1 2" key="1">
    <citation type="submission" date="2014-05" db="EMBL/GenBank/DDBJ databases">
        <title>Draft genome sequence of a rare smut relative, Tilletiaria anomala UBC 951.</title>
        <authorList>
            <consortium name="DOE Joint Genome Institute"/>
            <person name="Toome M."/>
            <person name="Kuo A."/>
            <person name="Henrissat B."/>
            <person name="Lipzen A."/>
            <person name="Tritt A."/>
            <person name="Yoshinaga Y."/>
            <person name="Zane M."/>
            <person name="Barry K."/>
            <person name="Grigoriev I.V."/>
            <person name="Spatafora J.W."/>
            <person name="Aimea M.C."/>
        </authorList>
    </citation>
    <scope>NUCLEOTIDE SEQUENCE [LARGE SCALE GENOMIC DNA]</scope>
    <source>
        <strain evidence="1 2">UBC 951</strain>
    </source>
</reference>
<proteinExistence type="predicted"/>
<dbReference type="InParanoid" id="A0A066V9P0"/>
<accession>A0A066V9P0</accession>
<protein>
    <submittedName>
        <fullName evidence="1">Uncharacterized protein</fullName>
    </submittedName>
</protein>
<sequence>MMLGGGRLASTLALPLTEDNLRPRNLSSKNTPPIQKTHFKQHYFYKRKDKIPRTVIGILANPMQSRGFRSVAYFNARHPTCAHSEVCHLPVINLPHHFSRIDVPSLNLFRLGGHKVIIWSSAHTATHKLLFIFPHLFLVASPSLAPLFGSSFNPAALND</sequence>
<keyword evidence="2" id="KW-1185">Reference proteome</keyword>